<evidence type="ECO:0000256" key="2">
    <source>
        <dbReference type="ARBA" id="ARBA00001966"/>
    </source>
</evidence>
<evidence type="ECO:0000256" key="3">
    <source>
        <dbReference type="ARBA" id="ARBA00010312"/>
    </source>
</evidence>
<keyword evidence="9" id="KW-0411">Iron-sulfur</keyword>
<dbReference type="GO" id="GO:0016020">
    <property type="term" value="C:membrane"/>
    <property type="evidence" value="ECO:0007669"/>
    <property type="project" value="TreeGrafter"/>
</dbReference>
<name>A0A918PW10_9BACT</name>
<evidence type="ECO:0000256" key="1">
    <source>
        <dbReference type="ARBA" id="ARBA00001942"/>
    </source>
</evidence>
<dbReference type="Proteomes" id="UP000619457">
    <property type="component" value="Unassembled WGS sequence"/>
</dbReference>
<evidence type="ECO:0000256" key="6">
    <source>
        <dbReference type="ARBA" id="ARBA00022723"/>
    </source>
</evidence>
<dbReference type="InterPro" id="IPR006657">
    <property type="entry name" value="MoPterin_dinucl-bd_dom"/>
</dbReference>
<keyword evidence="5" id="KW-0500">Molybdenum</keyword>
<evidence type="ECO:0000256" key="7">
    <source>
        <dbReference type="ARBA" id="ARBA00023002"/>
    </source>
</evidence>
<keyword evidence="8" id="KW-0408">Iron</keyword>
<keyword evidence="7" id="KW-0560">Oxidoreductase</keyword>
<dbReference type="AlphaFoldDB" id="A0A918PW10"/>
<dbReference type="NCBIfam" id="TIGR01701">
    <property type="entry name" value="Fdhalpha-like"/>
    <property type="match status" value="1"/>
</dbReference>
<keyword evidence="6" id="KW-0479">Metal-binding</keyword>
<comment type="cofactor">
    <cofactor evidence="1">
        <name>Mo-bis(molybdopterin guanine dinucleotide)</name>
        <dbReference type="ChEBI" id="CHEBI:60539"/>
    </cofactor>
</comment>
<evidence type="ECO:0000259" key="11">
    <source>
        <dbReference type="Pfam" id="PF01568"/>
    </source>
</evidence>
<reference evidence="12" key="2">
    <citation type="submission" date="2020-09" db="EMBL/GenBank/DDBJ databases">
        <authorList>
            <person name="Sun Q."/>
            <person name="Kim S."/>
        </authorList>
    </citation>
    <scope>NUCLEOTIDE SEQUENCE</scope>
    <source>
        <strain evidence="12">KCTC 12368</strain>
    </source>
</reference>
<organism evidence="12 13">
    <name type="scientific">Echinicola pacifica</name>
    <dbReference type="NCBI Taxonomy" id="346377"/>
    <lineage>
        <taxon>Bacteria</taxon>
        <taxon>Pseudomonadati</taxon>
        <taxon>Bacteroidota</taxon>
        <taxon>Cytophagia</taxon>
        <taxon>Cytophagales</taxon>
        <taxon>Cyclobacteriaceae</taxon>
        <taxon>Echinicola</taxon>
    </lineage>
</organism>
<dbReference type="Gene3D" id="3.40.228.10">
    <property type="entry name" value="Dimethylsulfoxide Reductase, domain 2"/>
    <property type="match status" value="1"/>
</dbReference>
<dbReference type="SUPFAM" id="SSF50692">
    <property type="entry name" value="ADC-like"/>
    <property type="match status" value="1"/>
</dbReference>
<dbReference type="InterPro" id="IPR041953">
    <property type="entry name" value="YdeP_MopB"/>
</dbReference>
<dbReference type="GO" id="GO:0045333">
    <property type="term" value="P:cellular respiration"/>
    <property type="evidence" value="ECO:0007669"/>
    <property type="project" value="UniProtKB-ARBA"/>
</dbReference>
<dbReference type="InterPro" id="IPR050123">
    <property type="entry name" value="Prok_molybdopt-oxidoreductase"/>
</dbReference>
<dbReference type="PANTHER" id="PTHR43105:SF4">
    <property type="entry name" value="PROTEIN YDEP"/>
    <property type="match status" value="1"/>
</dbReference>
<evidence type="ECO:0000256" key="8">
    <source>
        <dbReference type="ARBA" id="ARBA00023004"/>
    </source>
</evidence>
<dbReference type="InterPro" id="IPR010046">
    <property type="entry name" value="Mopterin_OxRdtse_a_bac"/>
</dbReference>
<sequence length="769" mass="84840">MEVEKIRKVSFTGPIMPDGGSFGSPKVYAAGIPAVKVALEHALKEMGLKRSVLTLSKLNQQEGIDCPGCAWPDPEKRSPLGEFCENGVKAIAEEATNQRVDPAFFEKYSVEEMASWSDYQIGKSGRITHPMVLRPGSLHYQAISWAEAFDLIAEELHGLDHPDEAVFYTSGRSSNEAAFLYGLFIRAFGTNNMPDCSNMCHESSGVALTETLGIGKGSVTLEDMYLADVVMILGQNPGTNHPRMLSALEKCKGNGGKIISINPLKEAGLVRFKNPQEIIGMIGQGTGLTDLYLQVKINQDVALLKLILKKLYHKELQESGIFDWEFIQEKTQGVEAFLEDLKRYSSEELLRSCGLDEEQVDEAVEIIAAGKKLIICWAMGLTQHKNGVDNIQECVNLLLLKGSIGKPGAGTCPVRGHSNVQGDRTVGITHHVSPRLNAAYQRVFNFIPPTKVGLDVVHAIQAMHEKKAKIFVALGGNFLSAASDTHYTGAALQNCRLTVQISTKLNRSHLVTGKTALILPSLGRTEQDLEGGAKRYITVENSMGRVHRSQGRLQPASDQLKSEPAIIATMAKAYFKDTGSIDWEALGEDYDLIREKIAQVFGGFEDYSERSAGAGFDLPNNSREADFSSLPGGKAHFTRCQLPNHQLTNAKYLLMSIRSHDQFNTTIYGLNDRYRGVKMERRVLFMNPQDVAEEGLKKMDVVDLISKYDGQIRKAENFLIFPYDIPQGNLAAYFPETNVLVPIHHFADKSHTPISKSIEVDILPKPNSQ</sequence>
<accession>A0A918PW10</accession>
<dbReference type="PANTHER" id="PTHR43105">
    <property type="entry name" value="RESPIRATORY NITRATE REDUCTASE"/>
    <property type="match status" value="1"/>
</dbReference>
<evidence type="ECO:0000256" key="4">
    <source>
        <dbReference type="ARBA" id="ARBA00022485"/>
    </source>
</evidence>
<dbReference type="GO" id="GO:0043546">
    <property type="term" value="F:molybdopterin cofactor binding"/>
    <property type="evidence" value="ECO:0007669"/>
    <property type="project" value="InterPro"/>
</dbReference>
<dbReference type="SUPFAM" id="SSF53706">
    <property type="entry name" value="Formate dehydrogenase/DMSO reductase, domains 1-3"/>
    <property type="match status" value="1"/>
</dbReference>
<dbReference type="Pfam" id="PF00384">
    <property type="entry name" value="Molybdopterin"/>
    <property type="match status" value="1"/>
</dbReference>
<dbReference type="GO" id="GO:0008863">
    <property type="term" value="F:formate dehydrogenase (NAD+) activity"/>
    <property type="evidence" value="ECO:0007669"/>
    <property type="project" value="InterPro"/>
</dbReference>
<gene>
    <name evidence="12" type="ORF">GCM10007049_16520</name>
</gene>
<proteinExistence type="inferred from homology"/>
<keyword evidence="4" id="KW-0004">4Fe-4S</keyword>
<dbReference type="InterPro" id="IPR006656">
    <property type="entry name" value="Mopterin_OxRdtase"/>
</dbReference>
<dbReference type="CDD" id="cd02767">
    <property type="entry name" value="MopB_ydeP"/>
    <property type="match status" value="1"/>
</dbReference>
<dbReference type="PIRSF" id="PIRSF000144">
    <property type="entry name" value="CbbBc"/>
    <property type="match status" value="1"/>
</dbReference>
<evidence type="ECO:0000256" key="5">
    <source>
        <dbReference type="ARBA" id="ARBA00022505"/>
    </source>
</evidence>
<feature type="domain" description="Molybdopterin oxidoreductase" evidence="10">
    <location>
        <begin position="126"/>
        <end position="526"/>
    </location>
</feature>
<dbReference type="InterPro" id="IPR037951">
    <property type="entry name" value="MopB_CT_YdeP"/>
</dbReference>
<protein>
    <submittedName>
        <fullName evidence="12">Formate dehydrogenase</fullName>
    </submittedName>
</protein>
<reference evidence="12" key="1">
    <citation type="journal article" date="2014" name="Int. J. Syst. Evol. Microbiol.">
        <title>Complete genome sequence of Corynebacterium casei LMG S-19264T (=DSM 44701T), isolated from a smear-ripened cheese.</title>
        <authorList>
            <consortium name="US DOE Joint Genome Institute (JGI-PGF)"/>
            <person name="Walter F."/>
            <person name="Albersmeier A."/>
            <person name="Kalinowski J."/>
            <person name="Ruckert C."/>
        </authorList>
    </citation>
    <scope>NUCLEOTIDE SEQUENCE</scope>
    <source>
        <strain evidence="12">KCTC 12368</strain>
    </source>
</reference>
<dbReference type="InterPro" id="IPR009010">
    <property type="entry name" value="Asp_de-COase-like_dom_sf"/>
</dbReference>
<dbReference type="GO" id="GO:0030151">
    <property type="term" value="F:molybdenum ion binding"/>
    <property type="evidence" value="ECO:0007669"/>
    <property type="project" value="InterPro"/>
</dbReference>
<dbReference type="GO" id="GO:0051539">
    <property type="term" value="F:4 iron, 4 sulfur cluster binding"/>
    <property type="evidence" value="ECO:0007669"/>
    <property type="project" value="UniProtKB-KW"/>
</dbReference>
<dbReference type="CDD" id="cd02787">
    <property type="entry name" value="MopB_CT_ydeP"/>
    <property type="match status" value="1"/>
</dbReference>
<evidence type="ECO:0000313" key="12">
    <source>
        <dbReference type="EMBL" id="GGZ24812.1"/>
    </source>
</evidence>
<evidence type="ECO:0000313" key="13">
    <source>
        <dbReference type="Proteomes" id="UP000619457"/>
    </source>
</evidence>
<evidence type="ECO:0000256" key="9">
    <source>
        <dbReference type="ARBA" id="ARBA00023014"/>
    </source>
</evidence>
<comment type="similarity">
    <text evidence="3">Belongs to the prokaryotic molybdopterin-containing oxidoreductase family.</text>
</comment>
<dbReference type="EMBL" id="BMWX01000003">
    <property type="protein sequence ID" value="GGZ24812.1"/>
    <property type="molecule type" value="Genomic_DNA"/>
</dbReference>
<dbReference type="Gene3D" id="3.40.50.740">
    <property type="match status" value="1"/>
</dbReference>
<feature type="domain" description="Molybdopterin dinucleotide-binding" evidence="11">
    <location>
        <begin position="653"/>
        <end position="756"/>
    </location>
</feature>
<evidence type="ECO:0000259" key="10">
    <source>
        <dbReference type="Pfam" id="PF00384"/>
    </source>
</evidence>
<keyword evidence="13" id="KW-1185">Reference proteome</keyword>
<dbReference type="Pfam" id="PF01568">
    <property type="entry name" value="Molydop_binding"/>
    <property type="match status" value="1"/>
</dbReference>
<comment type="caution">
    <text evidence="12">The sequence shown here is derived from an EMBL/GenBank/DDBJ whole genome shotgun (WGS) entry which is preliminary data.</text>
</comment>
<dbReference type="RefSeq" id="WP_018473477.1">
    <property type="nucleotide sequence ID" value="NZ_BMWX01000003.1"/>
</dbReference>
<comment type="cofactor">
    <cofactor evidence="2">
        <name>[4Fe-4S] cluster</name>
        <dbReference type="ChEBI" id="CHEBI:49883"/>
    </cofactor>
</comment>